<evidence type="ECO:0000313" key="2">
    <source>
        <dbReference type="EMBL" id="RIB07903.1"/>
    </source>
</evidence>
<dbReference type="AlphaFoldDB" id="A0A397UKK6"/>
<reference evidence="2 3" key="1">
    <citation type="submission" date="2018-06" db="EMBL/GenBank/DDBJ databases">
        <title>Comparative genomics reveals the genomic features of Rhizophagus irregularis, R. cerebriforme, R. diaphanum and Gigaspora rosea, and their symbiotic lifestyle signature.</title>
        <authorList>
            <person name="Morin E."/>
            <person name="San Clemente H."/>
            <person name="Chen E.C.H."/>
            <person name="De La Providencia I."/>
            <person name="Hainaut M."/>
            <person name="Kuo A."/>
            <person name="Kohler A."/>
            <person name="Murat C."/>
            <person name="Tang N."/>
            <person name="Roy S."/>
            <person name="Loubradou J."/>
            <person name="Henrissat B."/>
            <person name="Grigoriev I.V."/>
            <person name="Corradi N."/>
            <person name="Roux C."/>
            <person name="Martin F.M."/>
        </authorList>
    </citation>
    <scope>NUCLEOTIDE SEQUENCE [LARGE SCALE GENOMIC DNA]</scope>
    <source>
        <strain evidence="2 3">DAOM 194757</strain>
    </source>
</reference>
<dbReference type="EMBL" id="QKWP01001584">
    <property type="protein sequence ID" value="RIB07903.1"/>
    <property type="molecule type" value="Genomic_DNA"/>
</dbReference>
<proteinExistence type="predicted"/>
<keyword evidence="1" id="KW-0812">Transmembrane</keyword>
<evidence type="ECO:0000313" key="3">
    <source>
        <dbReference type="Proteomes" id="UP000266673"/>
    </source>
</evidence>
<comment type="caution">
    <text evidence="2">The sequence shown here is derived from an EMBL/GenBank/DDBJ whole genome shotgun (WGS) entry which is preliminary data.</text>
</comment>
<keyword evidence="3" id="KW-1185">Reference proteome</keyword>
<sequence length="63" mass="6859">MFQALAHAVTLSLQIGSSYVLFLENALAFSASHLAFSSVIYSSVYPAILLLFHDQFGDSSMET</sequence>
<keyword evidence="1" id="KW-0472">Membrane</keyword>
<keyword evidence="1" id="KW-1133">Transmembrane helix</keyword>
<gene>
    <name evidence="2" type="ORF">C2G38_2112494</name>
</gene>
<evidence type="ECO:0000256" key="1">
    <source>
        <dbReference type="SAM" id="Phobius"/>
    </source>
</evidence>
<accession>A0A397UKK6</accession>
<dbReference type="Proteomes" id="UP000266673">
    <property type="component" value="Unassembled WGS sequence"/>
</dbReference>
<feature type="transmembrane region" description="Helical" evidence="1">
    <location>
        <begin position="34"/>
        <end position="52"/>
    </location>
</feature>
<protein>
    <submittedName>
        <fullName evidence="2">Uncharacterized protein</fullName>
    </submittedName>
</protein>
<organism evidence="2 3">
    <name type="scientific">Gigaspora rosea</name>
    <dbReference type="NCBI Taxonomy" id="44941"/>
    <lineage>
        <taxon>Eukaryota</taxon>
        <taxon>Fungi</taxon>
        <taxon>Fungi incertae sedis</taxon>
        <taxon>Mucoromycota</taxon>
        <taxon>Glomeromycotina</taxon>
        <taxon>Glomeromycetes</taxon>
        <taxon>Diversisporales</taxon>
        <taxon>Gigasporaceae</taxon>
        <taxon>Gigaspora</taxon>
    </lineage>
</organism>
<name>A0A397UKK6_9GLOM</name>